<dbReference type="InterPro" id="IPR049337">
    <property type="entry name" value="TOR1A_C"/>
</dbReference>
<keyword evidence="7" id="KW-0325">Glycoprotein</keyword>
<dbReference type="Proteomes" id="UP000285301">
    <property type="component" value="Unassembled WGS sequence"/>
</dbReference>
<keyword evidence="5" id="KW-0256">Endoplasmic reticulum</keyword>
<dbReference type="SUPFAM" id="SSF52540">
    <property type="entry name" value="P-loop containing nucleoside triphosphate hydrolases"/>
    <property type="match status" value="1"/>
</dbReference>
<gene>
    <name evidence="9" type="ORF">B4U79_15374</name>
</gene>
<comment type="similarity">
    <text evidence="2">Belongs to the ClpA/ClpB family. Torsin subfamily.</text>
</comment>
<dbReference type="InterPro" id="IPR027417">
    <property type="entry name" value="P-loop_NTPase"/>
</dbReference>
<feature type="domain" description="Torsin-1A C-terminal" evidence="8">
    <location>
        <begin position="256"/>
        <end position="313"/>
    </location>
</feature>
<proteinExistence type="inferred from homology"/>
<dbReference type="InterPro" id="IPR010448">
    <property type="entry name" value="Torsin"/>
</dbReference>
<evidence type="ECO:0000313" key="9">
    <source>
        <dbReference type="EMBL" id="RWS09883.1"/>
    </source>
</evidence>
<dbReference type="OrthoDB" id="19623at2759"/>
<dbReference type="AlphaFoldDB" id="A0A443R3N7"/>
<keyword evidence="10" id="KW-1185">Reference proteome</keyword>
<evidence type="ECO:0000313" key="10">
    <source>
        <dbReference type="Proteomes" id="UP000285301"/>
    </source>
</evidence>
<sequence length="325" mass="37570">MVGVSALIGGSGLYFKCKYYECCNDRREKGESSRWIRYDENTFHLLDRDLREKVHGQPLVRNLVVRALQSHFEDDNPLKPLVLSFHGWTGGGKNFVSDIIVERLYKKGKDSDFVQRISGTERFPDPNRVNEYKIELRNIVTGNVSRCGRQLFVIDEVDKIPKGVIDGLKPFLDYKDNVNGVDYRKAVFIFLSNTGGKDITSITYNFLQEGKERDDITLKDIEPLINLGAFNEKGGLRGSDVIEKNLIDYYVPFLPLERKHVKSCVEDFVRRRYKRNIHNDELFLDAVADEMEYFPPDTKIFSVTGCKKVHTKVPLIMRKLNRSFN</sequence>
<dbReference type="GO" id="GO:0005788">
    <property type="term" value="C:endoplasmic reticulum lumen"/>
    <property type="evidence" value="ECO:0007669"/>
    <property type="project" value="UniProtKB-SubCell"/>
</dbReference>
<dbReference type="Pfam" id="PF21376">
    <property type="entry name" value="TOR1A_C"/>
    <property type="match status" value="1"/>
</dbReference>
<evidence type="ECO:0000256" key="1">
    <source>
        <dbReference type="ARBA" id="ARBA00004319"/>
    </source>
</evidence>
<dbReference type="STRING" id="1965070.A0A443R3N7"/>
<evidence type="ECO:0000256" key="7">
    <source>
        <dbReference type="ARBA" id="ARBA00023180"/>
    </source>
</evidence>
<name>A0A443R3N7_9ACAR</name>
<dbReference type="GO" id="GO:0071218">
    <property type="term" value="P:cellular response to misfolded protein"/>
    <property type="evidence" value="ECO:0007669"/>
    <property type="project" value="TreeGrafter"/>
</dbReference>
<evidence type="ECO:0000256" key="6">
    <source>
        <dbReference type="ARBA" id="ARBA00022840"/>
    </source>
</evidence>
<dbReference type="GO" id="GO:0016887">
    <property type="term" value="F:ATP hydrolysis activity"/>
    <property type="evidence" value="ECO:0007669"/>
    <property type="project" value="InterPro"/>
</dbReference>
<accession>A0A443R3N7</accession>
<reference evidence="9 10" key="1">
    <citation type="journal article" date="2018" name="Gigascience">
        <title>Genomes of trombidid mites reveal novel predicted allergens and laterally-transferred genes associated with secondary metabolism.</title>
        <authorList>
            <person name="Dong X."/>
            <person name="Chaisiri K."/>
            <person name="Xia D."/>
            <person name="Armstrong S.D."/>
            <person name="Fang Y."/>
            <person name="Donnelly M.J."/>
            <person name="Kadowaki T."/>
            <person name="McGarry J.W."/>
            <person name="Darby A.C."/>
            <person name="Makepeace B.L."/>
        </authorList>
    </citation>
    <scope>NUCLEOTIDE SEQUENCE [LARGE SCALE GENOMIC DNA]</scope>
    <source>
        <strain evidence="9">UoL-WK</strain>
    </source>
</reference>
<keyword evidence="6" id="KW-0067">ATP-binding</keyword>
<dbReference type="FunFam" id="3.40.50.300:FF:002276">
    <property type="entry name" value="Torsin, putative"/>
    <property type="match status" value="1"/>
</dbReference>
<organism evidence="9 10">
    <name type="scientific">Dinothrombium tinctorium</name>
    <dbReference type="NCBI Taxonomy" id="1965070"/>
    <lineage>
        <taxon>Eukaryota</taxon>
        <taxon>Metazoa</taxon>
        <taxon>Ecdysozoa</taxon>
        <taxon>Arthropoda</taxon>
        <taxon>Chelicerata</taxon>
        <taxon>Arachnida</taxon>
        <taxon>Acari</taxon>
        <taxon>Acariformes</taxon>
        <taxon>Trombidiformes</taxon>
        <taxon>Prostigmata</taxon>
        <taxon>Anystina</taxon>
        <taxon>Parasitengona</taxon>
        <taxon>Trombidioidea</taxon>
        <taxon>Trombidiidae</taxon>
        <taxon>Dinothrombium</taxon>
    </lineage>
</organism>
<evidence type="ECO:0000259" key="8">
    <source>
        <dbReference type="Pfam" id="PF21376"/>
    </source>
</evidence>
<evidence type="ECO:0000256" key="5">
    <source>
        <dbReference type="ARBA" id="ARBA00022824"/>
    </source>
</evidence>
<comment type="caution">
    <text evidence="9">The sequence shown here is derived from an EMBL/GenBank/DDBJ whole genome shotgun (WGS) entry which is preliminary data.</text>
</comment>
<evidence type="ECO:0000256" key="3">
    <source>
        <dbReference type="ARBA" id="ARBA00022729"/>
    </source>
</evidence>
<evidence type="ECO:0000256" key="2">
    <source>
        <dbReference type="ARBA" id="ARBA00006235"/>
    </source>
</evidence>
<protein>
    <submittedName>
        <fullName evidence="9">Torsin-1A-like protein</fullName>
    </submittedName>
</protein>
<dbReference type="GO" id="GO:0005524">
    <property type="term" value="F:ATP binding"/>
    <property type="evidence" value="ECO:0007669"/>
    <property type="project" value="UniProtKB-KW"/>
</dbReference>
<keyword evidence="3" id="KW-0732">Signal</keyword>
<dbReference type="PANTHER" id="PTHR10760:SF2">
    <property type="entry name" value="LD13476P-RELATED"/>
    <property type="match status" value="1"/>
</dbReference>
<dbReference type="PANTHER" id="PTHR10760">
    <property type="entry name" value="TORSIN"/>
    <property type="match status" value="1"/>
</dbReference>
<comment type="subcellular location">
    <subcellularLocation>
        <location evidence="1">Endoplasmic reticulum lumen</location>
    </subcellularLocation>
</comment>
<dbReference type="Gene3D" id="3.40.50.300">
    <property type="entry name" value="P-loop containing nucleotide triphosphate hydrolases"/>
    <property type="match status" value="1"/>
</dbReference>
<evidence type="ECO:0000256" key="4">
    <source>
        <dbReference type="ARBA" id="ARBA00022741"/>
    </source>
</evidence>
<dbReference type="Pfam" id="PF06309">
    <property type="entry name" value="Torsin"/>
    <property type="match status" value="1"/>
</dbReference>
<keyword evidence="4" id="KW-0547">Nucleotide-binding</keyword>
<dbReference type="EMBL" id="NCKU01002305">
    <property type="protein sequence ID" value="RWS09883.1"/>
    <property type="molecule type" value="Genomic_DNA"/>
</dbReference>